<sequence>MFGIAALPEHKPIVVLGGKDHHFHAGRFHGPAPLVGVECSQIKNCRVLQPIPPLLAGEGVGAEVDESDKFILQRIQLIHRGYYMRCLFDDGFPVLSLLNLDRASSDHGALRFGAAR</sequence>
<accession>A0A645EF54</accession>
<dbReference type="EMBL" id="VSSQ01046562">
    <property type="protein sequence ID" value="MPN00521.1"/>
    <property type="molecule type" value="Genomic_DNA"/>
</dbReference>
<dbReference type="AlphaFoldDB" id="A0A645EF54"/>
<name>A0A645EF54_9ZZZZ</name>
<proteinExistence type="predicted"/>
<protein>
    <submittedName>
        <fullName evidence="1">Uncharacterized protein</fullName>
    </submittedName>
</protein>
<reference evidence="1" key="1">
    <citation type="submission" date="2019-08" db="EMBL/GenBank/DDBJ databases">
        <authorList>
            <person name="Kucharzyk K."/>
            <person name="Murdoch R.W."/>
            <person name="Higgins S."/>
            <person name="Loffler F."/>
        </authorList>
    </citation>
    <scope>NUCLEOTIDE SEQUENCE</scope>
</reference>
<organism evidence="1">
    <name type="scientific">bioreactor metagenome</name>
    <dbReference type="NCBI Taxonomy" id="1076179"/>
    <lineage>
        <taxon>unclassified sequences</taxon>
        <taxon>metagenomes</taxon>
        <taxon>ecological metagenomes</taxon>
    </lineage>
</organism>
<comment type="caution">
    <text evidence="1">The sequence shown here is derived from an EMBL/GenBank/DDBJ whole genome shotgun (WGS) entry which is preliminary data.</text>
</comment>
<evidence type="ECO:0000313" key="1">
    <source>
        <dbReference type="EMBL" id="MPN00521.1"/>
    </source>
</evidence>
<gene>
    <name evidence="1" type="ORF">SDC9_147716</name>
</gene>